<dbReference type="Proteomes" id="UP000198915">
    <property type="component" value="Unassembled WGS sequence"/>
</dbReference>
<accession>A0A1I4C6K8</accession>
<name>A0A1I4C6K8_9BACL</name>
<feature type="compositionally biased region" description="Polar residues" evidence="1">
    <location>
        <begin position="7"/>
        <end position="20"/>
    </location>
</feature>
<sequence length="73" mass="8202">MKPTKSIKGNQQNPTSTSPPDSLGSLQEVCIRAPKVYDWILSSCWQRYQIAVPEPYICILQKALCSGRDIYVS</sequence>
<evidence type="ECO:0000313" key="2">
    <source>
        <dbReference type="EMBL" id="SFK76413.1"/>
    </source>
</evidence>
<reference evidence="3" key="1">
    <citation type="submission" date="2016-10" db="EMBL/GenBank/DDBJ databases">
        <authorList>
            <person name="Varghese N."/>
            <person name="Submissions S."/>
        </authorList>
    </citation>
    <scope>NUCLEOTIDE SEQUENCE [LARGE SCALE GENOMIC DNA]</scope>
    <source>
        <strain evidence="3">OK042</strain>
    </source>
</reference>
<dbReference type="AlphaFoldDB" id="A0A1I4C6K8"/>
<keyword evidence="3" id="KW-1185">Reference proteome</keyword>
<organism evidence="2 3">
    <name type="scientific">Brevibacillus centrosporus</name>
    <dbReference type="NCBI Taxonomy" id="54910"/>
    <lineage>
        <taxon>Bacteria</taxon>
        <taxon>Bacillati</taxon>
        <taxon>Bacillota</taxon>
        <taxon>Bacilli</taxon>
        <taxon>Bacillales</taxon>
        <taxon>Paenibacillaceae</taxon>
        <taxon>Brevibacillus</taxon>
    </lineage>
</organism>
<gene>
    <name evidence="2" type="ORF">SAMN05518846_11980</name>
</gene>
<evidence type="ECO:0000313" key="3">
    <source>
        <dbReference type="Proteomes" id="UP000198915"/>
    </source>
</evidence>
<feature type="region of interest" description="Disordered" evidence="1">
    <location>
        <begin position="1"/>
        <end position="24"/>
    </location>
</feature>
<evidence type="ECO:0000256" key="1">
    <source>
        <dbReference type="SAM" id="MobiDB-lite"/>
    </source>
</evidence>
<proteinExistence type="predicted"/>
<protein>
    <submittedName>
        <fullName evidence="2">Uncharacterized protein</fullName>
    </submittedName>
</protein>
<dbReference type="STRING" id="1884381.SAMN05518846_11980"/>
<dbReference type="EMBL" id="FORT01000019">
    <property type="protein sequence ID" value="SFK76413.1"/>
    <property type="molecule type" value="Genomic_DNA"/>
</dbReference>